<dbReference type="EMBL" id="JAOB01000042">
    <property type="protein sequence ID" value="EUA42627.1"/>
    <property type="molecule type" value="Genomic_DNA"/>
</dbReference>
<name>X8BER4_MYCXE</name>
<dbReference type="PATRIC" id="fig|1299334.3.peg.4642"/>
<evidence type="ECO:0000313" key="1">
    <source>
        <dbReference type="EMBL" id="EUA42627.1"/>
    </source>
</evidence>
<protein>
    <submittedName>
        <fullName evidence="1">Putative acetolactate synthase ilvG</fullName>
    </submittedName>
</protein>
<organism evidence="1">
    <name type="scientific">Mycobacterium xenopi 4042</name>
    <dbReference type="NCBI Taxonomy" id="1299334"/>
    <lineage>
        <taxon>Bacteria</taxon>
        <taxon>Bacillati</taxon>
        <taxon>Actinomycetota</taxon>
        <taxon>Actinomycetes</taxon>
        <taxon>Mycobacteriales</taxon>
        <taxon>Mycobacteriaceae</taxon>
        <taxon>Mycobacterium</taxon>
    </lineage>
</organism>
<reference evidence="1" key="1">
    <citation type="submission" date="2014-01" db="EMBL/GenBank/DDBJ databases">
        <authorList>
            <person name="Brown-Elliot B."/>
            <person name="Wallace R."/>
            <person name="Lenaerts A."/>
            <person name="Ordway D."/>
            <person name="DeGroote M.A."/>
            <person name="Parker T."/>
            <person name="Sizemore C."/>
            <person name="Tallon L.J."/>
            <person name="Sadzewicz L.K."/>
            <person name="Sengamalay N."/>
            <person name="Fraser C.M."/>
            <person name="Hine E."/>
            <person name="Shefchek K.A."/>
            <person name="Das S.P."/>
            <person name="Tettelin H."/>
        </authorList>
    </citation>
    <scope>NUCLEOTIDE SEQUENCE [LARGE SCALE GENOMIC DNA]</scope>
    <source>
        <strain evidence="1">4042</strain>
    </source>
</reference>
<proteinExistence type="predicted"/>
<gene>
    <name evidence="1" type="ORF">I553_6487</name>
</gene>
<dbReference type="AlphaFoldDB" id="X8BER4"/>
<comment type="caution">
    <text evidence="1">The sequence shown here is derived from an EMBL/GenBank/DDBJ whole genome shotgun (WGS) entry which is preliminary data.</text>
</comment>
<sequence length="69" mass="7394">MGSLQEIDHVPFVTPLARFAATAKSADDCGRLVDDALRATLAAPPVWHSSISRWTTCSRRATTTAAPAR</sequence>
<accession>X8BER4</accession>